<feature type="compositionally biased region" description="Low complexity" evidence="1">
    <location>
        <begin position="159"/>
        <end position="171"/>
    </location>
</feature>
<feature type="compositionally biased region" description="Polar residues" evidence="1">
    <location>
        <begin position="1"/>
        <end position="16"/>
    </location>
</feature>
<dbReference type="AlphaFoldDB" id="A0A934VV94"/>
<comment type="caution">
    <text evidence="2">The sequence shown here is derived from an EMBL/GenBank/DDBJ whole genome shotgun (WGS) entry which is preliminary data.</text>
</comment>
<feature type="compositionally biased region" description="Basic and acidic residues" evidence="1">
    <location>
        <begin position="66"/>
        <end position="77"/>
    </location>
</feature>
<gene>
    <name evidence="2" type="ORF">JIN85_03970</name>
</gene>
<evidence type="ECO:0000256" key="1">
    <source>
        <dbReference type="SAM" id="MobiDB-lite"/>
    </source>
</evidence>
<organism evidence="2 3">
    <name type="scientific">Luteolibacter pohnpeiensis</name>
    <dbReference type="NCBI Taxonomy" id="454153"/>
    <lineage>
        <taxon>Bacteria</taxon>
        <taxon>Pseudomonadati</taxon>
        <taxon>Verrucomicrobiota</taxon>
        <taxon>Verrucomicrobiia</taxon>
        <taxon>Verrucomicrobiales</taxon>
        <taxon>Verrucomicrobiaceae</taxon>
        <taxon>Luteolibacter</taxon>
    </lineage>
</organism>
<evidence type="ECO:0000313" key="2">
    <source>
        <dbReference type="EMBL" id="MBK1881558.1"/>
    </source>
</evidence>
<protein>
    <submittedName>
        <fullName evidence="2">Uncharacterized protein</fullName>
    </submittedName>
</protein>
<sequence length="294" mass="30900">MSTSRGIFDNLSSNPPSESPFAVVNDSKEQTETPAVASPFAAVSRPDSPFAAMGDSSQPRSPGTEKAQKLPERRKPESPFQLADASEGFGFEAPSPAPSPFEPAPSPVSSPFSPAPAPDFSSRPAISSPFAAATQPVKPEAPVAPTWPTANPSPVSAFQSPAPQAVPVSSPKPETPSFAQESDSTSIRQLELRAIFGVDREMSSEEILQRSRSLPGIRHISRVSQDDMAAVDSIKKMIANLGFGGGGIKLYAGSVPIEFIRENGVMLAVQTDGGFAPGIRETLMIVARELGRSA</sequence>
<feature type="compositionally biased region" description="Polar residues" evidence="1">
    <location>
        <begin position="148"/>
        <end position="158"/>
    </location>
</feature>
<feature type="compositionally biased region" description="Pro residues" evidence="1">
    <location>
        <begin position="95"/>
        <end position="117"/>
    </location>
</feature>
<dbReference type="Proteomes" id="UP000603141">
    <property type="component" value="Unassembled WGS sequence"/>
</dbReference>
<accession>A0A934VV94</accession>
<keyword evidence="3" id="KW-1185">Reference proteome</keyword>
<dbReference type="EMBL" id="JAENIJ010000004">
    <property type="protein sequence ID" value="MBK1881558.1"/>
    <property type="molecule type" value="Genomic_DNA"/>
</dbReference>
<proteinExistence type="predicted"/>
<evidence type="ECO:0000313" key="3">
    <source>
        <dbReference type="Proteomes" id="UP000603141"/>
    </source>
</evidence>
<reference evidence="2" key="1">
    <citation type="submission" date="2021-01" db="EMBL/GenBank/DDBJ databases">
        <title>Modified the classification status of verrucomicrobia.</title>
        <authorList>
            <person name="Feng X."/>
        </authorList>
    </citation>
    <scope>NUCLEOTIDE SEQUENCE</scope>
    <source>
        <strain evidence="2">KCTC 22041</strain>
    </source>
</reference>
<name>A0A934VV94_9BACT</name>
<dbReference type="RefSeq" id="WP_200267867.1">
    <property type="nucleotide sequence ID" value="NZ_JAENIJ010000004.1"/>
</dbReference>
<feature type="region of interest" description="Disordered" evidence="1">
    <location>
        <begin position="1"/>
        <end position="185"/>
    </location>
</feature>